<dbReference type="EMBL" id="JACHJS010000001">
    <property type="protein sequence ID" value="MBB4966789.1"/>
    <property type="molecule type" value="Genomic_DNA"/>
</dbReference>
<proteinExistence type="predicted"/>
<dbReference type="AlphaFoldDB" id="A0A7W7T561"/>
<accession>A0A7W7T561</accession>
<evidence type="ECO:0000313" key="3">
    <source>
        <dbReference type="Proteomes" id="UP000542674"/>
    </source>
</evidence>
<keyword evidence="3" id="KW-1185">Reference proteome</keyword>
<dbReference type="RefSeq" id="WP_246445278.1">
    <property type="nucleotide sequence ID" value="NZ_BAABAI010000022.1"/>
</dbReference>
<evidence type="ECO:0000256" key="1">
    <source>
        <dbReference type="SAM" id="MobiDB-lite"/>
    </source>
</evidence>
<gene>
    <name evidence="2" type="ORF">F4559_004148</name>
</gene>
<organism evidence="2 3">
    <name type="scientific">Saccharothrix violaceirubra</name>
    <dbReference type="NCBI Taxonomy" id="413306"/>
    <lineage>
        <taxon>Bacteria</taxon>
        <taxon>Bacillati</taxon>
        <taxon>Actinomycetota</taxon>
        <taxon>Actinomycetes</taxon>
        <taxon>Pseudonocardiales</taxon>
        <taxon>Pseudonocardiaceae</taxon>
        <taxon>Saccharothrix</taxon>
    </lineage>
</organism>
<reference evidence="2 3" key="1">
    <citation type="submission" date="2020-08" db="EMBL/GenBank/DDBJ databases">
        <title>Sequencing the genomes of 1000 actinobacteria strains.</title>
        <authorList>
            <person name="Klenk H.-P."/>
        </authorList>
    </citation>
    <scope>NUCLEOTIDE SEQUENCE [LARGE SCALE GENOMIC DNA]</scope>
    <source>
        <strain evidence="2 3">DSM 45084</strain>
    </source>
</reference>
<dbReference type="Proteomes" id="UP000542674">
    <property type="component" value="Unassembled WGS sequence"/>
</dbReference>
<sequence>MTQIDERTGQGMEQQVADGEVCGDQEPTPAEVLAWRRDDVFLPEADACPDEYPHLRNISAGFIFGGVVRPLEPAPPEYVTLPAAYTSPQEFLAIAQWNMLWEAAQFRRRFFDLDDLPEPMARIADLGDVNVTFVPRTRARYFEYAPLFHLLPKRVLDMFGLPLLRGGQWPFMADWSGIDDFLPPDFEERLARAWAWTVWPHLVSGSKMKAFSADDPIRLLAHNLDFWVPAVTATIQERLRDFPEVDKGKTPGPVTLEDGSVLAAAVAGNPRMGGQVWFGEDDARDAVVETVEAADRTGRLRGILDAVRSHRIEDDFSSHWSYAREDFERKLHGKRRKVTVKFVELTDTVPVQGPESEVLGNLITNDFLTLLDGRNRQIVVLLNSGVTSKTEIADVLGYANHSAVSKRLAQIRRAAEEYFDED</sequence>
<name>A0A7W7T561_9PSEU</name>
<evidence type="ECO:0000313" key="2">
    <source>
        <dbReference type="EMBL" id="MBB4966789.1"/>
    </source>
</evidence>
<comment type="caution">
    <text evidence="2">The sequence shown here is derived from an EMBL/GenBank/DDBJ whole genome shotgun (WGS) entry which is preliminary data.</text>
</comment>
<feature type="region of interest" description="Disordered" evidence="1">
    <location>
        <begin position="1"/>
        <end position="25"/>
    </location>
</feature>
<protein>
    <submittedName>
        <fullName evidence="2">Uncharacterized protein</fullName>
    </submittedName>
</protein>